<gene>
    <name evidence="2" type="ORF">GCU69_06995</name>
</gene>
<feature type="compositionally biased region" description="Polar residues" evidence="1">
    <location>
        <begin position="29"/>
        <end position="40"/>
    </location>
</feature>
<feature type="region of interest" description="Disordered" evidence="1">
    <location>
        <begin position="1"/>
        <end position="47"/>
    </location>
</feature>
<evidence type="ECO:0000256" key="1">
    <source>
        <dbReference type="SAM" id="MobiDB-lite"/>
    </source>
</evidence>
<accession>A0ABQ7FMA7</accession>
<keyword evidence="3" id="KW-1185">Reference proteome</keyword>
<dbReference type="EMBL" id="WHPN01000164">
    <property type="protein sequence ID" value="KAF4409832.1"/>
    <property type="molecule type" value="Genomic_DNA"/>
</dbReference>
<reference evidence="2 3" key="1">
    <citation type="submission" date="2019-10" db="EMBL/GenBank/DDBJ databases">
        <title>Streptomyces tenebrisbrunneis sp.nov., an endogenous actinomycete isolated from of Lycium ruthenicum.</title>
        <authorList>
            <person name="Ma L."/>
        </authorList>
    </citation>
    <scope>NUCLEOTIDE SEQUENCE [LARGE SCALE GENOMIC DNA]</scope>
    <source>
        <strain evidence="2 3">TRM 66187</strain>
    </source>
</reference>
<dbReference type="Proteomes" id="UP000621266">
    <property type="component" value="Unassembled WGS sequence"/>
</dbReference>
<evidence type="ECO:0000313" key="3">
    <source>
        <dbReference type="Proteomes" id="UP000621266"/>
    </source>
</evidence>
<evidence type="ECO:0000313" key="2">
    <source>
        <dbReference type="EMBL" id="KAF4409832.1"/>
    </source>
</evidence>
<proteinExistence type="predicted"/>
<name>A0ABQ7FMA7_9ACTN</name>
<sequence>MKPPFGTAETRHTSSSPKRTVALPPADSTVCTPEPSSRQSAGPPLGLGPAVAGGVLLVGCGAGVRGVSERVGFDGGDEDGEARVGLGSGVRLGVRGRLVEEAKTVGASRATSGVGLVEPTTKCTVRMTAVTLTEVQESQMST</sequence>
<protein>
    <submittedName>
        <fullName evidence="2">Uncharacterized protein</fullName>
    </submittedName>
</protein>
<organism evidence="2 3">
    <name type="scientific">Streptomyces lycii</name>
    <dbReference type="NCBI Taxonomy" id="2654337"/>
    <lineage>
        <taxon>Bacteria</taxon>
        <taxon>Bacillati</taxon>
        <taxon>Actinomycetota</taxon>
        <taxon>Actinomycetes</taxon>
        <taxon>Kitasatosporales</taxon>
        <taxon>Streptomycetaceae</taxon>
        <taxon>Streptomyces</taxon>
    </lineage>
</organism>
<comment type="caution">
    <text evidence="2">The sequence shown here is derived from an EMBL/GenBank/DDBJ whole genome shotgun (WGS) entry which is preliminary data.</text>
</comment>